<feature type="region of interest" description="Disordered" evidence="1">
    <location>
        <begin position="48"/>
        <end position="147"/>
    </location>
</feature>
<evidence type="ECO:0000313" key="4">
    <source>
        <dbReference type="Proteomes" id="UP000033188"/>
    </source>
</evidence>
<feature type="domain" description="Inhibitor of growth protein N-terminal histone-binding" evidence="2">
    <location>
        <begin position="3"/>
        <end position="189"/>
    </location>
</feature>
<evidence type="ECO:0000256" key="1">
    <source>
        <dbReference type="SAM" id="MobiDB-lite"/>
    </source>
</evidence>
<dbReference type="EMBL" id="LK391708">
    <property type="protein sequence ID" value="CDR95784.1"/>
    <property type="molecule type" value="Genomic_DNA"/>
</dbReference>
<dbReference type="VEuPathDB" id="PiroplasmaDB:BBBOND_0209370"/>
<dbReference type="Proteomes" id="UP000033188">
    <property type="component" value="Chromosome 2"/>
</dbReference>
<dbReference type="AlphaFoldDB" id="A0A061DA58"/>
<dbReference type="OrthoDB" id="365652at2759"/>
<sequence length="275" mass="29547">MDASDDVTDDLLGLPGFIRRNLLLMRELDTKFVSLLDDARKKEQVLLSKLQAQTPTSSPAAADKTASKREASTSPIKRQASDEKGSGPAKGRGSKQKQAAESKSKPAGGDTKRHCKGNTPAATESGSTPTAIAPTGPPPDSVTQEEMDDIQKTRMDAIYLMQEKLAINDQVTYMLKHEYENLKVLFDNMYHEMETSGQMTDKLRMSFTVTKSKPPQMDTILSGTEQELLGNAPGSAGGSADMTASRTPAWISVVPEAVASSIPTLGPKSESKDAT</sequence>
<feature type="compositionally biased region" description="Polar residues" evidence="1">
    <location>
        <begin position="50"/>
        <end position="59"/>
    </location>
</feature>
<dbReference type="RefSeq" id="XP_012767970.1">
    <property type="nucleotide sequence ID" value="XM_012912516.1"/>
</dbReference>
<organism evidence="3 4">
    <name type="scientific">Babesia bigemina</name>
    <dbReference type="NCBI Taxonomy" id="5866"/>
    <lineage>
        <taxon>Eukaryota</taxon>
        <taxon>Sar</taxon>
        <taxon>Alveolata</taxon>
        <taxon>Apicomplexa</taxon>
        <taxon>Aconoidasida</taxon>
        <taxon>Piroplasmida</taxon>
        <taxon>Babesiidae</taxon>
        <taxon>Babesia</taxon>
    </lineage>
</organism>
<dbReference type="OMA" id="MYHEMET"/>
<evidence type="ECO:0000259" key="2">
    <source>
        <dbReference type="SMART" id="SM01408"/>
    </source>
</evidence>
<dbReference type="SMART" id="SM01408">
    <property type="entry name" value="ING"/>
    <property type="match status" value="1"/>
</dbReference>
<accession>A0A061DA58</accession>
<evidence type="ECO:0000313" key="3">
    <source>
        <dbReference type="EMBL" id="CDR95784.1"/>
    </source>
</evidence>
<dbReference type="InterPro" id="IPR024610">
    <property type="entry name" value="ING_N_histone-binding"/>
</dbReference>
<keyword evidence="4" id="KW-1185">Reference proteome</keyword>
<gene>
    <name evidence="3" type="ORF">BBBOND_0209370</name>
</gene>
<proteinExistence type="predicted"/>
<protein>
    <recommendedName>
        <fullName evidence="2">Inhibitor of growth protein N-terminal histone-binding domain-containing protein</fullName>
    </recommendedName>
</protein>
<dbReference type="GeneID" id="24564325"/>
<dbReference type="Gene3D" id="6.10.140.1740">
    <property type="match status" value="1"/>
</dbReference>
<dbReference type="Pfam" id="PF12998">
    <property type="entry name" value="ING"/>
    <property type="match status" value="1"/>
</dbReference>
<name>A0A061DA58_BABBI</name>
<dbReference type="KEGG" id="bbig:BBBOND_0209370"/>
<reference evidence="4" key="1">
    <citation type="submission" date="2014-06" db="EMBL/GenBank/DDBJ databases">
        <authorList>
            <person name="Aslett M."/>
            <person name="De Silva N."/>
        </authorList>
    </citation>
    <scope>NUCLEOTIDE SEQUENCE [LARGE SCALE GENOMIC DNA]</scope>
    <source>
        <strain evidence="4">Bond</strain>
    </source>
</reference>